<protein>
    <recommendedName>
        <fullName evidence="2">EamA domain-containing protein</fullName>
    </recommendedName>
</protein>
<organism evidence="3">
    <name type="scientific">marine metagenome</name>
    <dbReference type="NCBI Taxonomy" id="408172"/>
    <lineage>
        <taxon>unclassified sequences</taxon>
        <taxon>metagenomes</taxon>
        <taxon>ecological metagenomes</taxon>
    </lineage>
</organism>
<feature type="transmembrane region" description="Helical" evidence="1">
    <location>
        <begin position="52"/>
        <end position="73"/>
    </location>
</feature>
<feature type="transmembrane region" description="Helical" evidence="1">
    <location>
        <begin position="246"/>
        <end position="266"/>
    </location>
</feature>
<dbReference type="InterPro" id="IPR037185">
    <property type="entry name" value="EmrE-like"/>
</dbReference>
<accession>A0A381P2C9</accession>
<feature type="transmembrane region" description="Helical" evidence="1">
    <location>
        <begin position="109"/>
        <end position="126"/>
    </location>
</feature>
<dbReference type="InterPro" id="IPR000620">
    <property type="entry name" value="EamA_dom"/>
</dbReference>
<dbReference type="Pfam" id="PF00892">
    <property type="entry name" value="EamA"/>
    <property type="match status" value="1"/>
</dbReference>
<evidence type="ECO:0000256" key="1">
    <source>
        <dbReference type="SAM" id="Phobius"/>
    </source>
</evidence>
<feature type="transmembrane region" description="Helical" evidence="1">
    <location>
        <begin position="190"/>
        <end position="210"/>
    </location>
</feature>
<feature type="transmembrane region" description="Helical" evidence="1">
    <location>
        <begin position="159"/>
        <end position="178"/>
    </location>
</feature>
<keyword evidence="1" id="KW-0812">Transmembrane</keyword>
<feature type="transmembrane region" description="Helical" evidence="1">
    <location>
        <begin position="79"/>
        <end position="97"/>
    </location>
</feature>
<feature type="transmembrane region" description="Helical" evidence="1">
    <location>
        <begin position="132"/>
        <end position="152"/>
    </location>
</feature>
<keyword evidence="1" id="KW-0472">Membrane</keyword>
<proteinExistence type="predicted"/>
<dbReference type="GO" id="GO:0016020">
    <property type="term" value="C:membrane"/>
    <property type="evidence" value="ECO:0007669"/>
    <property type="project" value="InterPro"/>
</dbReference>
<evidence type="ECO:0000259" key="2">
    <source>
        <dbReference type="Pfam" id="PF00892"/>
    </source>
</evidence>
<dbReference type="AlphaFoldDB" id="A0A381P2C9"/>
<dbReference type="EMBL" id="UINC01000777">
    <property type="protein sequence ID" value="SUZ61052.1"/>
    <property type="molecule type" value="Genomic_DNA"/>
</dbReference>
<feature type="domain" description="EamA" evidence="2">
    <location>
        <begin position="15"/>
        <end position="123"/>
    </location>
</feature>
<name>A0A381P2C9_9ZZZZ</name>
<gene>
    <name evidence="3" type="ORF">METZ01_LOCUS13906</name>
</gene>
<feature type="non-terminal residue" evidence="3">
    <location>
        <position position="1"/>
    </location>
</feature>
<feature type="transmembrane region" description="Helical" evidence="1">
    <location>
        <begin position="222"/>
        <end position="240"/>
    </location>
</feature>
<reference evidence="3" key="1">
    <citation type="submission" date="2018-05" db="EMBL/GenBank/DDBJ databases">
        <authorList>
            <person name="Lanie J.A."/>
            <person name="Ng W.-L."/>
            <person name="Kazmierczak K.M."/>
            <person name="Andrzejewski T.M."/>
            <person name="Davidsen T.M."/>
            <person name="Wayne K.J."/>
            <person name="Tettelin H."/>
            <person name="Glass J.I."/>
            <person name="Rusch D."/>
            <person name="Podicherti R."/>
            <person name="Tsui H.-C.T."/>
            <person name="Winkler M.E."/>
        </authorList>
    </citation>
    <scope>NUCLEOTIDE SEQUENCE</scope>
</reference>
<feature type="transmembrane region" description="Helical" evidence="1">
    <location>
        <begin position="22"/>
        <end position="40"/>
    </location>
</feature>
<dbReference type="SUPFAM" id="SSF103481">
    <property type="entry name" value="Multidrug resistance efflux transporter EmrE"/>
    <property type="match status" value="1"/>
</dbReference>
<sequence length="273" mass="27922">VAVIIPDATFVRLVDAPSLTNAMWRTGLLGVSLTAFLAFRYRRSLPARLVSLGRWGVIASLLSGTGTILFVVAVDHAPVANVLLILALSPFWAAIWTRAVVGVSVARRTVISMPFALAGVAVAVGASGDGMFAGGNIAALLCSLGLSANLTIVRVHKHLDMVPTAACGGFLGCAALALVGTDPTLQTGDLIPLLLLGLVILPVAMALLTLGGRLLPSPETALLLLGETAISPLLASLVVGESISGQAFVGGSLVVSVLIIHAMVGLRNFAPTR</sequence>
<keyword evidence="1" id="KW-1133">Transmembrane helix</keyword>
<evidence type="ECO:0000313" key="3">
    <source>
        <dbReference type="EMBL" id="SUZ61052.1"/>
    </source>
</evidence>